<evidence type="ECO:0000313" key="3">
    <source>
        <dbReference type="Proteomes" id="UP000027821"/>
    </source>
</evidence>
<organism evidence="2 3">
    <name type="scientific">Anditalea andensis</name>
    <dbReference type="NCBI Taxonomy" id="1048983"/>
    <lineage>
        <taxon>Bacteria</taxon>
        <taxon>Pseudomonadati</taxon>
        <taxon>Bacteroidota</taxon>
        <taxon>Cytophagia</taxon>
        <taxon>Cytophagales</taxon>
        <taxon>Cytophagaceae</taxon>
        <taxon>Anditalea</taxon>
    </lineage>
</organism>
<proteinExistence type="predicted"/>
<evidence type="ECO:0000313" key="2">
    <source>
        <dbReference type="EMBL" id="KEO73339.1"/>
    </source>
</evidence>
<dbReference type="Proteomes" id="UP000027821">
    <property type="component" value="Unassembled WGS sequence"/>
</dbReference>
<comment type="caution">
    <text evidence="2">The sequence shown here is derived from an EMBL/GenBank/DDBJ whole genome shotgun (WGS) entry which is preliminary data.</text>
</comment>
<feature type="transmembrane region" description="Helical" evidence="1">
    <location>
        <begin position="57"/>
        <end position="75"/>
    </location>
</feature>
<gene>
    <name evidence="2" type="ORF">EL17_13410</name>
</gene>
<reference evidence="2 3" key="1">
    <citation type="submission" date="2014-04" db="EMBL/GenBank/DDBJ databases">
        <title>Characterization and application of a salt tolerant electro-active bacterium.</title>
        <authorList>
            <person name="Yang L."/>
            <person name="Wei S."/>
            <person name="Tay Q.X.M."/>
        </authorList>
    </citation>
    <scope>NUCLEOTIDE SEQUENCE [LARGE SCALE GENOMIC DNA]</scope>
    <source>
        <strain evidence="2 3">LY1</strain>
    </source>
</reference>
<name>A0A074KWL3_9BACT</name>
<dbReference type="STRING" id="1048983.EL17_13410"/>
<feature type="transmembrane region" description="Helical" evidence="1">
    <location>
        <begin position="133"/>
        <end position="157"/>
    </location>
</feature>
<dbReference type="EMBL" id="JMIH01000022">
    <property type="protein sequence ID" value="KEO73339.1"/>
    <property type="molecule type" value="Genomic_DNA"/>
</dbReference>
<keyword evidence="3" id="KW-1185">Reference proteome</keyword>
<feature type="transmembrane region" description="Helical" evidence="1">
    <location>
        <begin position="164"/>
        <end position="182"/>
    </location>
</feature>
<feature type="transmembrane region" description="Helical" evidence="1">
    <location>
        <begin position="215"/>
        <end position="237"/>
    </location>
</feature>
<dbReference type="eggNOG" id="ENOG503438Z">
    <property type="taxonomic scope" value="Bacteria"/>
</dbReference>
<feature type="transmembrane region" description="Helical" evidence="1">
    <location>
        <begin position="20"/>
        <end position="37"/>
    </location>
</feature>
<keyword evidence="1" id="KW-0812">Transmembrane</keyword>
<accession>A0A074KWL3</accession>
<feature type="transmembrane region" description="Helical" evidence="1">
    <location>
        <begin position="96"/>
        <end position="121"/>
    </location>
</feature>
<keyword evidence="1" id="KW-1133">Transmembrane helix</keyword>
<evidence type="ECO:0000256" key="1">
    <source>
        <dbReference type="SAM" id="Phobius"/>
    </source>
</evidence>
<dbReference type="RefSeq" id="WP_035075219.1">
    <property type="nucleotide sequence ID" value="NZ_JMIH01000022.1"/>
</dbReference>
<protein>
    <submittedName>
        <fullName evidence="2">Uncharacterized protein</fullName>
    </submittedName>
</protein>
<dbReference type="OrthoDB" id="9868396at2"/>
<dbReference type="AlphaFoldDB" id="A0A074KWL3"/>
<keyword evidence="1" id="KW-0472">Membrane</keyword>
<sequence>MTLKQHYQIEIYKLRRPDFYLYAFLVIAAFLLLPIVQKSFTRVDVKMLELIESAGRLGSIFLVYGLMVALPREFYNNVNRKRILNGYSRQDLFISQMVTVSLYIGFIILIILVVIPVHWLFGSLSFGEYAEGVAFYKVIGSFLALVCYGILGSFLGVITGKPHWAILIYWGWGLVELAGRFMDMYNMSQGRAEIYKYFMPLNMFSQVQAYQLQEVGLLAALVLFLALFQGLSLFKFLKADF</sequence>